<evidence type="ECO:0000313" key="3">
    <source>
        <dbReference type="EMBL" id="KAK8876608.1"/>
    </source>
</evidence>
<feature type="coiled-coil region" evidence="1">
    <location>
        <begin position="192"/>
        <end position="226"/>
    </location>
</feature>
<evidence type="ECO:0000313" key="4">
    <source>
        <dbReference type="Proteomes" id="UP001470230"/>
    </source>
</evidence>
<feature type="domain" description="THAP9-like helix-turn-helix" evidence="2">
    <location>
        <begin position="302"/>
        <end position="344"/>
    </location>
</feature>
<dbReference type="Proteomes" id="UP001470230">
    <property type="component" value="Unassembled WGS sequence"/>
</dbReference>
<evidence type="ECO:0000259" key="2">
    <source>
        <dbReference type="Pfam" id="PF12017"/>
    </source>
</evidence>
<evidence type="ECO:0000256" key="1">
    <source>
        <dbReference type="SAM" id="Coils"/>
    </source>
</evidence>
<comment type="caution">
    <text evidence="3">The sequence shown here is derived from an EMBL/GenBank/DDBJ whole genome shotgun (WGS) entry which is preliminary data.</text>
</comment>
<name>A0ABR2JGI0_9EUKA</name>
<gene>
    <name evidence="3" type="ORF">M9Y10_006826</name>
</gene>
<dbReference type="InterPro" id="IPR035979">
    <property type="entry name" value="RBD_domain_sf"/>
</dbReference>
<keyword evidence="1" id="KW-0175">Coiled coil</keyword>
<accession>A0ABR2JGI0</accession>
<proteinExistence type="predicted"/>
<sequence length="815" mass="95575">MTKTETSNHLLFITNINYDQKVDMFYSYLSNFGQISIYQHLINKGSCFVCYYDFRCAKKAFDEICLRYQRLMPQYAWTDIFPIEDISSSLLISNKNGDVINVTNVFNIFQKFGEISSFNLSDNKLFIKIQYFDTRSSSKAKNNTLEKYNIIIIKPSDNPNGFSYSQNTLSILNYEKLFQFEKQKNFEITSSNQDLLTINQKLENEISFLKEKIEEQKQSINNKKEYNLLKKIEYEHKYSNAIRTLKSFQKSDKGKKKCLNSNDINDELSRERYRSEEHINAVVPNDFMSNEVILSELNELSKIEPNLRRYSENIYDYALSLYLYSAKCYRFILQTFPFPCVSSLYNHFAVEMNMHKNYICSKRYAKFLIESYKEIFNIEDEFPIIIGGDATVASANPMYRSVAADRHVYLYQMQVLFPSIPVLPLYLKLHTKSNFTVENLTDMKYLQLIIEELNLICLAFSTDGDSGTDGYHKDVFDSYEVLTNEENELIAEPRPGHPILDLSHLLKTQRARFFRQDLALSPNSPVFKIKLIQKLVKRGRCFTEMNEAIRFVDEYAFDFFSPLSLLEVIHIAQIITFGYYLLPFTLWQSAIRYRNLSNKQRIQILTLTFLIFKYEYENFHTKDRESHFYEENVQNCNILSFWTKMSLIKYMNTLIVDIYAIKKYGVKYLIATNRLGNYTVEKTFGNTRSYMNNDIDETLFTNVLVHDVLRKEVNEILELKNTAKHPNEKGGVIISQSTIETFSFDSKEVEKEIQYLRNAAHSSDFVLSLNDIPNLKTLMIDLSKDPNAKDLIPNNQSPTASKQILMRWDIPINTY</sequence>
<protein>
    <recommendedName>
        <fullName evidence="2">THAP9-like helix-turn-helix domain-containing protein</fullName>
    </recommendedName>
</protein>
<organism evidence="3 4">
    <name type="scientific">Tritrichomonas musculus</name>
    <dbReference type="NCBI Taxonomy" id="1915356"/>
    <lineage>
        <taxon>Eukaryota</taxon>
        <taxon>Metamonada</taxon>
        <taxon>Parabasalia</taxon>
        <taxon>Tritrichomonadida</taxon>
        <taxon>Tritrichomonadidae</taxon>
        <taxon>Tritrichomonas</taxon>
    </lineage>
</organism>
<dbReference type="Pfam" id="PF12017">
    <property type="entry name" value="Tnp_P_element"/>
    <property type="match status" value="1"/>
</dbReference>
<keyword evidence="4" id="KW-1185">Reference proteome</keyword>
<dbReference type="InterPro" id="IPR012677">
    <property type="entry name" value="Nucleotide-bd_a/b_plait_sf"/>
</dbReference>
<dbReference type="SUPFAM" id="SSF54928">
    <property type="entry name" value="RNA-binding domain, RBD"/>
    <property type="match status" value="1"/>
</dbReference>
<dbReference type="InterPro" id="IPR021896">
    <property type="entry name" value="THAP9-like_HTH"/>
</dbReference>
<dbReference type="Gene3D" id="3.30.70.330">
    <property type="match status" value="1"/>
</dbReference>
<reference evidence="3 4" key="1">
    <citation type="submission" date="2024-04" db="EMBL/GenBank/DDBJ databases">
        <title>Tritrichomonas musculus Genome.</title>
        <authorList>
            <person name="Alves-Ferreira E."/>
            <person name="Grigg M."/>
            <person name="Lorenzi H."/>
            <person name="Galac M."/>
        </authorList>
    </citation>
    <scope>NUCLEOTIDE SEQUENCE [LARGE SCALE GENOMIC DNA]</scope>
    <source>
        <strain evidence="3 4">EAF2021</strain>
    </source>
</reference>
<dbReference type="EMBL" id="JAPFFF010000012">
    <property type="protein sequence ID" value="KAK8876608.1"/>
    <property type="molecule type" value="Genomic_DNA"/>
</dbReference>